<sequence>MHPITCPLLACPIHEQTTPPNQCCPICLTSDFCRSSPCHFHADCSNEKFGPKSNLNYFPSYMLLYIYIYIYI</sequence>
<name>A0A1I7X114_HETBA</name>
<accession>A0A1I7X114</accession>
<keyword evidence="1" id="KW-1185">Reference proteome</keyword>
<protein>
    <submittedName>
        <fullName evidence="2">IGFBP N-terminal domain-containing protein</fullName>
    </submittedName>
</protein>
<dbReference type="AlphaFoldDB" id="A0A1I7X114"/>
<proteinExistence type="predicted"/>
<organism evidence="1 2">
    <name type="scientific">Heterorhabditis bacteriophora</name>
    <name type="common">Entomopathogenic nematode worm</name>
    <dbReference type="NCBI Taxonomy" id="37862"/>
    <lineage>
        <taxon>Eukaryota</taxon>
        <taxon>Metazoa</taxon>
        <taxon>Ecdysozoa</taxon>
        <taxon>Nematoda</taxon>
        <taxon>Chromadorea</taxon>
        <taxon>Rhabditida</taxon>
        <taxon>Rhabditina</taxon>
        <taxon>Rhabditomorpha</taxon>
        <taxon>Strongyloidea</taxon>
        <taxon>Heterorhabditidae</taxon>
        <taxon>Heterorhabditis</taxon>
    </lineage>
</organism>
<dbReference type="WBParaSite" id="Hba_11254">
    <property type="protein sequence ID" value="Hba_11254"/>
    <property type="gene ID" value="Hba_11254"/>
</dbReference>
<reference evidence="2" key="1">
    <citation type="submission" date="2016-11" db="UniProtKB">
        <authorList>
            <consortium name="WormBaseParasite"/>
        </authorList>
    </citation>
    <scope>IDENTIFICATION</scope>
</reference>
<dbReference type="Proteomes" id="UP000095283">
    <property type="component" value="Unplaced"/>
</dbReference>
<evidence type="ECO:0000313" key="1">
    <source>
        <dbReference type="Proteomes" id="UP000095283"/>
    </source>
</evidence>
<evidence type="ECO:0000313" key="2">
    <source>
        <dbReference type="WBParaSite" id="Hba_11254"/>
    </source>
</evidence>